<dbReference type="EMBL" id="MWQY01000016">
    <property type="protein sequence ID" value="ORC34059.1"/>
    <property type="molecule type" value="Genomic_DNA"/>
</dbReference>
<dbReference type="AlphaFoldDB" id="A0A1Y1RVJ8"/>
<dbReference type="CDD" id="cd03230">
    <property type="entry name" value="ABC_DR_subfamily_A"/>
    <property type="match status" value="1"/>
</dbReference>
<dbReference type="OrthoDB" id="9775135at2"/>
<dbReference type="GO" id="GO:0016887">
    <property type="term" value="F:ATP hydrolysis activity"/>
    <property type="evidence" value="ECO:0007669"/>
    <property type="project" value="InterPro"/>
</dbReference>
<feature type="domain" description="ABC transporter" evidence="3">
    <location>
        <begin position="9"/>
        <end position="237"/>
    </location>
</feature>
<dbReference type="STRING" id="1963862.B4O97_14335"/>
<dbReference type="RefSeq" id="WP_083051832.1">
    <property type="nucleotide sequence ID" value="NZ_CAXXQO010000003.1"/>
</dbReference>
<dbReference type="PROSITE" id="PS50893">
    <property type="entry name" value="ABC_TRANSPORTER_2"/>
    <property type="match status" value="1"/>
</dbReference>
<dbReference type="GO" id="GO:0005524">
    <property type="term" value="F:ATP binding"/>
    <property type="evidence" value="ECO:0007669"/>
    <property type="project" value="UniProtKB-KW"/>
</dbReference>
<dbReference type="PANTHER" id="PTHR43038">
    <property type="entry name" value="ATP-BINDING CASSETTE, SUB-FAMILY H, MEMBER 1"/>
    <property type="match status" value="1"/>
</dbReference>
<gene>
    <name evidence="4" type="ORF">B4O97_14335</name>
</gene>
<dbReference type="Proteomes" id="UP000192343">
    <property type="component" value="Unassembled WGS sequence"/>
</dbReference>
<dbReference type="SMART" id="SM00382">
    <property type="entry name" value="AAA"/>
    <property type="match status" value="1"/>
</dbReference>
<dbReference type="InterPro" id="IPR003593">
    <property type="entry name" value="AAA+_ATPase"/>
</dbReference>
<dbReference type="Gene3D" id="3.40.50.300">
    <property type="entry name" value="P-loop containing nucleotide triphosphate hydrolases"/>
    <property type="match status" value="1"/>
</dbReference>
<proteinExistence type="predicted"/>
<keyword evidence="5" id="KW-1185">Reference proteome</keyword>
<name>A0A1Y1RVJ8_9SPIO</name>
<dbReference type="SUPFAM" id="SSF52540">
    <property type="entry name" value="P-loop containing nucleoside triphosphate hydrolases"/>
    <property type="match status" value="1"/>
</dbReference>
<dbReference type="PANTHER" id="PTHR43038:SF3">
    <property type="entry name" value="ABC TRANSPORTER G FAMILY MEMBER 20 ISOFORM X1"/>
    <property type="match status" value="1"/>
</dbReference>
<evidence type="ECO:0000313" key="5">
    <source>
        <dbReference type="Proteomes" id="UP000192343"/>
    </source>
</evidence>
<comment type="caution">
    <text evidence="4">The sequence shown here is derived from an EMBL/GenBank/DDBJ whole genome shotgun (WGS) entry which is preliminary data.</text>
</comment>
<evidence type="ECO:0000259" key="3">
    <source>
        <dbReference type="PROSITE" id="PS50893"/>
    </source>
</evidence>
<sequence length="247" mass="27038">MTSDSSMMISIQGLSRRFGAFTAVDDISFEVAPGEVFGFLGANGAGKTTTIRMMCGLLSPSEGDILIDGVSVSADPEQVKRRLGYMSQKFSLYGDLSPEQNIDFFGAVYGVDPERLEAEKRRIRAQLGGAPGSGRAGKLPLGFKQRLGLTCALLHEPPVIFLDEPTSGVDPLGRREFWEEIYDLSSAGRTVLVTTHFMDEAEYCHRIAIMSQGRLIDLDSPAAIKRKYGSDTLNEAFIRAVESDREE</sequence>
<evidence type="ECO:0000313" key="4">
    <source>
        <dbReference type="EMBL" id="ORC34059.1"/>
    </source>
</evidence>
<accession>A0A1Y1RVJ8</accession>
<keyword evidence="1" id="KW-0547">Nucleotide-binding</keyword>
<reference evidence="4 5" key="1">
    <citation type="submission" date="2017-03" db="EMBL/GenBank/DDBJ databases">
        <title>Draft Genome sequence of Marispirochaeta sp. strain JC444.</title>
        <authorList>
            <person name="Shivani Y."/>
            <person name="Subhash Y."/>
            <person name="Sasikala C."/>
            <person name="Ramana C."/>
        </authorList>
    </citation>
    <scope>NUCLEOTIDE SEQUENCE [LARGE SCALE GENOMIC DNA]</scope>
    <source>
        <strain evidence="4 5">JC444</strain>
    </source>
</reference>
<organism evidence="4 5">
    <name type="scientific">Marispirochaeta aestuarii</name>
    <dbReference type="NCBI Taxonomy" id="1963862"/>
    <lineage>
        <taxon>Bacteria</taxon>
        <taxon>Pseudomonadati</taxon>
        <taxon>Spirochaetota</taxon>
        <taxon>Spirochaetia</taxon>
        <taxon>Spirochaetales</taxon>
        <taxon>Spirochaetaceae</taxon>
        <taxon>Marispirochaeta</taxon>
    </lineage>
</organism>
<dbReference type="Pfam" id="PF00005">
    <property type="entry name" value="ABC_tran"/>
    <property type="match status" value="1"/>
</dbReference>
<dbReference type="InterPro" id="IPR003439">
    <property type="entry name" value="ABC_transporter-like_ATP-bd"/>
</dbReference>
<evidence type="ECO:0000256" key="1">
    <source>
        <dbReference type="ARBA" id="ARBA00022741"/>
    </source>
</evidence>
<keyword evidence="2 4" id="KW-0067">ATP-binding</keyword>
<dbReference type="InterPro" id="IPR027417">
    <property type="entry name" value="P-loop_NTPase"/>
</dbReference>
<protein>
    <submittedName>
        <fullName evidence="4">ABC transporter ATP-binding protein</fullName>
    </submittedName>
</protein>
<evidence type="ECO:0000256" key="2">
    <source>
        <dbReference type="ARBA" id="ARBA00022840"/>
    </source>
</evidence>